<dbReference type="PANTHER" id="PTHR31391:SF101">
    <property type="entry name" value="B3 DOMAIN-CONTAINING PROTEIN OS01G0234100"/>
    <property type="match status" value="1"/>
</dbReference>
<dbReference type="Gene3D" id="2.40.330.10">
    <property type="entry name" value="DNA-binding pseudobarrel domain"/>
    <property type="match status" value="1"/>
</dbReference>
<keyword evidence="6" id="KW-0175">Coiled coil</keyword>
<evidence type="ECO:0000256" key="3">
    <source>
        <dbReference type="ARBA" id="ARBA00023125"/>
    </source>
</evidence>
<keyword evidence="4" id="KW-0804">Transcription</keyword>
<reference evidence="9" key="1">
    <citation type="journal article" date="2013" name="Nat. Commun.">
        <title>Whole-genome sequencing of Oryza brachyantha reveals mechanisms underlying Oryza genome evolution.</title>
        <authorList>
            <person name="Chen J."/>
            <person name="Huang Q."/>
            <person name="Gao D."/>
            <person name="Wang J."/>
            <person name="Lang Y."/>
            <person name="Liu T."/>
            <person name="Li B."/>
            <person name="Bai Z."/>
            <person name="Luis Goicoechea J."/>
            <person name="Liang C."/>
            <person name="Chen C."/>
            <person name="Zhang W."/>
            <person name="Sun S."/>
            <person name="Liao Y."/>
            <person name="Zhang X."/>
            <person name="Yang L."/>
            <person name="Song C."/>
            <person name="Wang M."/>
            <person name="Shi J."/>
            <person name="Liu G."/>
            <person name="Liu J."/>
            <person name="Zhou H."/>
            <person name="Zhou W."/>
            <person name="Yu Q."/>
            <person name="An N."/>
            <person name="Chen Y."/>
            <person name="Cai Q."/>
            <person name="Wang B."/>
            <person name="Liu B."/>
            <person name="Min J."/>
            <person name="Huang Y."/>
            <person name="Wu H."/>
            <person name="Li Z."/>
            <person name="Zhang Y."/>
            <person name="Yin Y."/>
            <person name="Song W."/>
            <person name="Jiang J."/>
            <person name="Jackson S.A."/>
            <person name="Wing R.A."/>
            <person name="Wang J."/>
            <person name="Chen M."/>
        </authorList>
    </citation>
    <scope>NUCLEOTIDE SEQUENCE [LARGE SCALE GENOMIC DNA]</scope>
    <source>
        <strain evidence="9">cv. IRGC 101232</strain>
    </source>
</reference>
<comment type="subcellular location">
    <subcellularLocation>
        <location evidence="1">Nucleus</location>
    </subcellularLocation>
</comment>
<protein>
    <recommendedName>
        <fullName evidence="8">TF-B3 domain-containing protein</fullName>
    </recommendedName>
</protein>
<feature type="coiled-coil region" evidence="6">
    <location>
        <begin position="432"/>
        <end position="480"/>
    </location>
</feature>
<organism evidence="9">
    <name type="scientific">Oryza brachyantha</name>
    <name type="common">malo sina</name>
    <dbReference type="NCBI Taxonomy" id="4533"/>
    <lineage>
        <taxon>Eukaryota</taxon>
        <taxon>Viridiplantae</taxon>
        <taxon>Streptophyta</taxon>
        <taxon>Embryophyta</taxon>
        <taxon>Tracheophyta</taxon>
        <taxon>Spermatophyta</taxon>
        <taxon>Magnoliopsida</taxon>
        <taxon>Liliopsida</taxon>
        <taxon>Poales</taxon>
        <taxon>Poaceae</taxon>
        <taxon>BOP clade</taxon>
        <taxon>Oryzoideae</taxon>
        <taxon>Oryzeae</taxon>
        <taxon>Oryzinae</taxon>
        <taxon>Oryza</taxon>
    </lineage>
</organism>
<feature type="domain" description="TF-B3" evidence="8">
    <location>
        <begin position="127"/>
        <end position="218"/>
    </location>
</feature>
<dbReference type="Proteomes" id="UP000006038">
    <property type="component" value="Chromosome 1"/>
</dbReference>
<dbReference type="eggNOG" id="ENOG502QQS4">
    <property type="taxonomic scope" value="Eukaryota"/>
</dbReference>
<evidence type="ECO:0000313" key="9">
    <source>
        <dbReference type="EnsemblPlants" id="OB01G18700.1"/>
    </source>
</evidence>
<dbReference type="HOGENOM" id="CLU_041497_0_0_1"/>
<dbReference type="Pfam" id="PF02362">
    <property type="entry name" value="B3"/>
    <property type="match status" value="1"/>
</dbReference>
<keyword evidence="2" id="KW-0805">Transcription regulation</keyword>
<dbReference type="OMA" id="HQRRTYY"/>
<evidence type="ECO:0000256" key="4">
    <source>
        <dbReference type="ARBA" id="ARBA00023163"/>
    </source>
</evidence>
<evidence type="ECO:0000256" key="5">
    <source>
        <dbReference type="ARBA" id="ARBA00023242"/>
    </source>
</evidence>
<evidence type="ECO:0000256" key="7">
    <source>
        <dbReference type="SAM" id="MobiDB-lite"/>
    </source>
</evidence>
<name>J3KY14_ORYBR</name>
<keyword evidence="10" id="KW-1185">Reference proteome</keyword>
<dbReference type="InterPro" id="IPR044837">
    <property type="entry name" value="REM16-like"/>
</dbReference>
<dbReference type="EnsemblPlants" id="OB01G18700.1">
    <property type="protein sequence ID" value="OB01G18700.1"/>
    <property type="gene ID" value="OB01G18700"/>
</dbReference>
<proteinExistence type="predicted"/>
<feature type="compositionally biased region" description="Basic and acidic residues" evidence="7">
    <location>
        <begin position="263"/>
        <end position="274"/>
    </location>
</feature>
<evidence type="ECO:0000256" key="6">
    <source>
        <dbReference type="SAM" id="Coils"/>
    </source>
</evidence>
<dbReference type="SUPFAM" id="SSF101936">
    <property type="entry name" value="DNA-binding pseudobarrel domain"/>
    <property type="match status" value="1"/>
</dbReference>
<dbReference type="SMART" id="SM01019">
    <property type="entry name" value="B3"/>
    <property type="match status" value="1"/>
</dbReference>
<evidence type="ECO:0000313" key="10">
    <source>
        <dbReference type="Proteomes" id="UP000006038"/>
    </source>
</evidence>
<sequence>MEQKIALVNQRLALLDSSSSSSGSDKDDEFEPGVRSCIECFHTSSDCCWISLSHKMLRPKEVYSEQRTIPAAPRTCNTQNTSNDLTKTTKVSVKGQNKYLSAEECCGSAMERAQEVQAKLPAEHPSFVKHMLQSHVVRGFWLGLPADFCNKHLPKHDTGIVLEDEDGTNHDTTYLSSKQGLSAGWRGFAVNHDIKVGDVVVFQLVRLTKFKVYILREKNFGTTDEALGFLSYDACKKRKISKVTDNAKPKEDPKTTRVSSKVEITDNAKSKEDPKPIRISSKVVRDDTQNLVSEAIDGIRFSDSEISFEDVASFSNFNIIVDSLVIDCKFLDHQRRTYYELCCSQKSFLHKHLLRQLNLKLVVGVIMETIIIAEGIRACKVNTSSHEDFLIWKKTLESFQLLGMNVVFLLKRVDDLLGLAAQPRDPSECDKYNEMKRERSRTGEKMKALESKMSTLKDALKKIDAEMEEMESSLRKYDTALQKIATAPW</sequence>
<feature type="region of interest" description="Disordered" evidence="7">
    <location>
        <begin position="244"/>
        <end position="274"/>
    </location>
</feature>
<evidence type="ECO:0000256" key="1">
    <source>
        <dbReference type="ARBA" id="ARBA00004123"/>
    </source>
</evidence>
<dbReference type="AlphaFoldDB" id="J3KY14"/>
<dbReference type="GO" id="GO:0005634">
    <property type="term" value="C:nucleus"/>
    <property type="evidence" value="ECO:0007669"/>
    <property type="project" value="UniProtKB-SubCell"/>
</dbReference>
<dbReference type="PANTHER" id="PTHR31391">
    <property type="entry name" value="B3 DOMAIN-CONTAINING PROTEIN OS11G0197600-RELATED"/>
    <property type="match status" value="1"/>
</dbReference>
<feature type="compositionally biased region" description="Basic and acidic residues" evidence="7">
    <location>
        <begin position="245"/>
        <end position="255"/>
    </location>
</feature>
<dbReference type="InterPro" id="IPR003340">
    <property type="entry name" value="B3_DNA-bd"/>
</dbReference>
<dbReference type="PROSITE" id="PS50863">
    <property type="entry name" value="B3"/>
    <property type="match status" value="1"/>
</dbReference>
<dbReference type="CDD" id="cd10017">
    <property type="entry name" value="B3_DNA"/>
    <property type="match status" value="1"/>
</dbReference>
<dbReference type="STRING" id="4533.J3KY14"/>
<dbReference type="InterPro" id="IPR015300">
    <property type="entry name" value="DNA-bd_pseudobarrel_sf"/>
</dbReference>
<keyword evidence="3" id="KW-0238">DNA-binding</keyword>
<accession>J3KY14</accession>
<dbReference type="GO" id="GO:0003677">
    <property type="term" value="F:DNA binding"/>
    <property type="evidence" value="ECO:0007669"/>
    <property type="project" value="UniProtKB-KW"/>
</dbReference>
<reference evidence="9" key="2">
    <citation type="submission" date="2013-04" db="UniProtKB">
        <authorList>
            <consortium name="EnsemblPlants"/>
        </authorList>
    </citation>
    <scope>IDENTIFICATION</scope>
</reference>
<evidence type="ECO:0000256" key="2">
    <source>
        <dbReference type="ARBA" id="ARBA00023015"/>
    </source>
</evidence>
<evidence type="ECO:0000259" key="8">
    <source>
        <dbReference type="PROSITE" id="PS50863"/>
    </source>
</evidence>
<dbReference type="Gramene" id="OB01G18700.1">
    <property type="protein sequence ID" value="OB01G18700.1"/>
    <property type="gene ID" value="OB01G18700"/>
</dbReference>
<keyword evidence="5" id="KW-0539">Nucleus</keyword>